<dbReference type="GO" id="GO:0003677">
    <property type="term" value="F:DNA binding"/>
    <property type="evidence" value="ECO:0007669"/>
    <property type="project" value="UniProtKB-KW"/>
</dbReference>
<dbReference type="PRINTS" id="PR00039">
    <property type="entry name" value="HTHLYSR"/>
</dbReference>
<evidence type="ECO:0000259" key="5">
    <source>
        <dbReference type="PROSITE" id="PS50931"/>
    </source>
</evidence>
<keyword evidence="3" id="KW-0238">DNA-binding</keyword>
<protein>
    <submittedName>
        <fullName evidence="6">HTH-type transcriptional activator AllS</fullName>
    </submittedName>
</protein>
<dbReference type="InterPro" id="IPR036388">
    <property type="entry name" value="WH-like_DNA-bd_sf"/>
</dbReference>
<dbReference type="PANTHER" id="PTHR30579">
    <property type="entry name" value="TRANSCRIPTIONAL REGULATOR"/>
    <property type="match status" value="1"/>
</dbReference>
<keyword evidence="4" id="KW-0804">Transcription</keyword>
<dbReference type="Gene3D" id="1.10.10.10">
    <property type="entry name" value="Winged helix-like DNA-binding domain superfamily/Winged helix DNA-binding domain"/>
    <property type="match status" value="1"/>
</dbReference>
<dbReference type="GO" id="GO:0003700">
    <property type="term" value="F:DNA-binding transcription factor activity"/>
    <property type="evidence" value="ECO:0007669"/>
    <property type="project" value="InterPro"/>
</dbReference>
<keyword evidence="2" id="KW-0805">Transcription regulation</keyword>
<evidence type="ECO:0000313" key="7">
    <source>
        <dbReference type="Proteomes" id="UP000245020"/>
    </source>
</evidence>
<dbReference type="SUPFAM" id="SSF53850">
    <property type="entry name" value="Periplasmic binding protein-like II"/>
    <property type="match status" value="1"/>
</dbReference>
<dbReference type="NCBIfam" id="NF007501">
    <property type="entry name" value="PRK10094.1"/>
    <property type="match status" value="1"/>
</dbReference>
<dbReference type="AlphaFoldDB" id="A0A2U2AFK8"/>
<evidence type="ECO:0000256" key="2">
    <source>
        <dbReference type="ARBA" id="ARBA00023015"/>
    </source>
</evidence>
<evidence type="ECO:0000256" key="3">
    <source>
        <dbReference type="ARBA" id="ARBA00023125"/>
    </source>
</evidence>
<accession>A0A2U2AFK8</accession>
<dbReference type="Pfam" id="PF00126">
    <property type="entry name" value="HTH_1"/>
    <property type="match status" value="1"/>
</dbReference>
<dbReference type="PANTHER" id="PTHR30579:SF0">
    <property type="entry name" value="HTH-TYPE TRANSCRIPTIONAL ACTIVATOR ALLS"/>
    <property type="match status" value="1"/>
</dbReference>
<dbReference type="EMBL" id="QEWQ01000002">
    <property type="protein sequence ID" value="PWD81436.1"/>
    <property type="molecule type" value="Genomic_DNA"/>
</dbReference>
<evidence type="ECO:0000256" key="1">
    <source>
        <dbReference type="ARBA" id="ARBA00009437"/>
    </source>
</evidence>
<dbReference type="InterPro" id="IPR005119">
    <property type="entry name" value="LysR_subst-bd"/>
</dbReference>
<dbReference type="OrthoDB" id="196624at2"/>
<organism evidence="6 7">
    <name type="scientific">Ignatzschineria ureiclastica</name>
    <dbReference type="NCBI Taxonomy" id="472582"/>
    <lineage>
        <taxon>Bacteria</taxon>
        <taxon>Pseudomonadati</taxon>
        <taxon>Pseudomonadota</taxon>
        <taxon>Gammaproteobacteria</taxon>
        <taxon>Cardiobacteriales</taxon>
        <taxon>Ignatzschineriaceae</taxon>
        <taxon>Ignatzschineria</taxon>
    </lineage>
</organism>
<evidence type="ECO:0000256" key="4">
    <source>
        <dbReference type="ARBA" id="ARBA00023163"/>
    </source>
</evidence>
<name>A0A2U2AFK8_9GAMM</name>
<dbReference type="PROSITE" id="PS50931">
    <property type="entry name" value="HTH_LYSR"/>
    <property type="match status" value="1"/>
</dbReference>
<dbReference type="RefSeq" id="WP_109188801.1">
    <property type="nucleotide sequence ID" value="NZ_BMYA01000005.1"/>
</dbReference>
<feature type="domain" description="HTH lysR-type" evidence="5">
    <location>
        <begin position="2"/>
        <end position="59"/>
    </location>
</feature>
<dbReference type="Gene3D" id="3.40.190.290">
    <property type="match status" value="1"/>
</dbReference>
<proteinExistence type="inferred from homology"/>
<reference evidence="7" key="1">
    <citation type="submission" date="2018-05" db="EMBL/GenBank/DDBJ databases">
        <title>Ignatzschineria dubaiensis sp. nov., isolated from necrotic foot tissues of dromedaries (Camelus dromedarius) and associated maggots in Dubai, United Arab Emirates.</title>
        <authorList>
            <person name="Tsang C.C."/>
            <person name="Tang J.Y.M."/>
            <person name="Fong J.Y.H."/>
            <person name="Kinne J."/>
            <person name="Lee H.H."/>
            <person name="Joseph M."/>
            <person name="Jose S."/>
            <person name="Schuster R.K."/>
            <person name="Tang Y."/>
            <person name="Sivakumar S."/>
            <person name="Chen J.H.K."/>
            <person name="Teng J.L.L."/>
            <person name="Lau S.K.P."/>
            <person name="Wernery U."/>
            <person name="Woo P.C.Y."/>
        </authorList>
    </citation>
    <scope>NUCLEOTIDE SEQUENCE [LARGE SCALE GENOMIC DNA]</scope>
    <source>
        <strain evidence="7">KCTC 22644</strain>
    </source>
</reference>
<dbReference type="FunFam" id="1.10.10.10:FF:000001">
    <property type="entry name" value="LysR family transcriptional regulator"/>
    <property type="match status" value="1"/>
</dbReference>
<dbReference type="Proteomes" id="UP000245020">
    <property type="component" value="Unassembled WGS sequence"/>
</dbReference>
<dbReference type="Pfam" id="PF03466">
    <property type="entry name" value="LysR_substrate"/>
    <property type="match status" value="1"/>
</dbReference>
<gene>
    <name evidence="6" type="ORF">DC083_03030</name>
</gene>
<sequence>MLDLETMRSFVQVAEMKSFSKAAHNLHKTSATISYRIKMLEEYVGAQLFHRTTRTVELTAAGEHLLEQCKQWLIWLDGITKELQQINDGIEPSVNITINNLLYNVEAVTELLVHLNQRFPQTKITISRQIFMGVWDSLIYDNYHLAIGAPGEEALTSHYEMLDLGAISWAFIVAKDHPILEEIGDKIATEALLRQYPAINVEDTARNLQKRTAWLLKGQKEIKVPNMRTKLVCHLQGLGIGFLPRTICQPYLDSGELVEIKIPNHRVPSKMMLAWNKELKGKIVQEIINLFEQNDPIAQKLLKNIDIPVVSASES</sequence>
<dbReference type="InterPro" id="IPR036390">
    <property type="entry name" value="WH_DNA-bd_sf"/>
</dbReference>
<dbReference type="InterPro" id="IPR050176">
    <property type="entry name" value="LTTR"/>
</dbReference>
<dbReference type="SUPFAM" id="SSF46785">
    <property type="entry name" value="Winged helix' DNA-binding domain"/>
    <property type="match status" value="1"/>
</dbReference>
<dbReference type="InterPro" id="IPR000847">
    <property type="entry name" value="LysR_HTH_N"/>
</dbReference>
<comment type="caution">
    <text evidence="6">The sequence shown here is derived from an EMBL/GenBank/DDBJ whole genome shotgun (WGS) entry which is preliminary data.</text>
</comment>
<comment type="similarity">
    <text evidence="1">Belongs to the LysR transcriptional regulatory family.</text>
</comment>
<evidence type="ECO:0000313" key="6">
    <source>
        <dbReference type="EMBL" id="PWD81436.1"/>
    </source>
</evidence>
<keyword evidence="7" id="KW-1185">Reference proteome</keyword>